<name>A0ABR7QZ74_9GAMM</name>
<evidence type="ECO:0008006" key="3">
    <source>
        <dbReference type="Google" id="ProtNLM"/>
    </source>
</evidence>
<accession>A0ABR7QZ74</accession>
<reference evidence="1 2" key="1">
    <citation type="submission" date="2020-06" db="EMBL/GenBank/DDBJ databases">
        <title>Frischella cerana isolated from Apis cerana gut homogenate.</title>
        <authorList>
            <person name="Wolter L.A."/>
            <person name="Suenami S."/>
            <person name="Miyazaki R."/>
        </authorList>
    </citation>
    <scope>NUCLEOTIDE SEQUENCE [LARGE SCALE GENOMIC DNA]</scope>
    <source>
        <strain evidence="1 2">Ac13</strain>
    </source>
</reference>
<protein>
    <recommendedName>
        <fullName evidence="3">DUF4123 domain-containing protein</fullName>
    </recommendedName>
</protein>
<comment type="caution">
    <text evidence="1">The sequence shown here is derived from an EMBL/GenBank/DDBJ whole genome shotgun (WGS) entry which is preliminary data.</text>
</comment>
<proteinExistence type="predicted"/>
<dbReference type="EMBL" id="JABURY010000019">
    <property type="protein sequence ID" value="MBC9131514.1"/>
    <property type="molecule type" value="Genomic_DNA"/>
</dbReference>
<evidence type="ECO:0000313" key="2">
    <source>
        <dbReference type="Proteomes" id="UP000651208"/>
    </source>
</evidence>
<sequence>MDKTLTNYLTDPTYDNKYCYLLIDMLGYVSEISPLHLDNIKENVKSDQIAIIARPELAYDLNACPHLIVIKEPNEKLNNKLVRASVGIVIREHLFTKNYICGWIVSEFPPEVLAQKCLDFGSQCGRLFNLPFLTFYEPFRMQLLQDCNGFFPHWLPSIINWCDSYFYADVSQTIRTIQPIRDFDPMDRVLTEEEKYYQHQAKNLLALYKAWNNIYLKLNKTTVSGNKAQLVKFCQYSYQARTLGINDVKDHDIFVLLSMKYGSLLNNEEIKNAILASQDEPGTLAERLKQIDIAKFVASSNKN</sequence>
<evidence type="ECO:0000313" key="1">
    <source>
        <dbReference type="EMBL" id="MBC9131514.1"/>
    </source>
</evidence>
<gene>
    <name evidence="1" type="ORF">FcAc13_09370</name>
</gene>
<dbReference type="Proteomes" id="UP000651208">
    <property type="component" value="Unassembled WGS sequence"/>
</dbReference>
<dbReference type="RefSeq" id="WP_187755962.1">
    <property type="nucleotide sequence ID" value="NZ_JABURY010000019.1"/>
</dbReference>
<organism evidence="1 2">
    <name type="scientific">Frischella japonica</name>
    <dbReference type="NCBI Taxonomy" id="2741544"/>
    <lineage>
        <taxon>Bacteria</taxon>
        <taxon>Pseudomonadati</taxon>
        <taxon>Pseudomonadota</taxon>
        <taxon>Gammaproteobacteria</taxon>
        <taxon>Orbales</taxon>
        <taxon>Orbaceae</taxon>
        <taxon>Frischella</taxon>
    </lineage>
</organism>
<keyword evidence="2" id="KW-1185">Reference proteome</keyword>